<dbReference type="InterPro" id="IPR036412">
    <property type="entry name" value="HAD-like_sf"/>
</dbReference>
<keyword evidence="10" id="KW-0460">Magnesium</keyword>
<dbReference type="InterPro" id="IPR006121">
    <property type="entry name" value="HMA_dom"/>
</dbReference>
<keyword evidence="19" id="KW-1185">Reference proteome</keyword>
<dbReference type="GO" id="GO:0055070">
    <property type="term" value="P:copper ion homeostasis"/>
    <property type="evidence" value="ECO:0007669"/>
    <property type="project" value="TreeGrafter"/>
</dbReference>
<dbReference type="InterPro" id="IPR023298">
    <property type="entry name" value="ATPase_P-typ_TM_dom_sf"/>
</dbReference>
<evidence type="ECO:0000256" key="16">
    <source>
        <dbReference type="SAM" id="MobiDB-lite"/>
    </source>
</evidence>
<dbReference type="Gene3D" id="3.40.50.1000">
    <property type="entry name" value="HAD superfamily/HAD-like"/>
    <property type="match status" value="2"/>
</dbReference>
<evidence type="ECO:0000256" key="5">
    <source>
        <dbReference type="ARBA" id="ARBA00022553"/>
    </source>
</evidence>
<keyword evidence="6 15" id="KW-0812">Transmembrane</keyword>
<dbReference type="FunFam" id="2.70.150.10:FF:000020">
    <property type="entry name" value="Copper-exporting P-type ATPase A"/>
    <property type="match status" value="1"/>
</dbReference>
<dbReference type="InterPro" id="IPR021993">
    <property type="entry name" value="ATPase-cat-bd"/>
</dbReference>
<keyword evidence="14 15" id="KW-0472">Membrane</keyword>
<dbReference type="CDD" id="cd02079">
    <property type="entry name" value="P-type_ATPase_HM"/>
    <property type="match status" value="1"/>
</dbReference>
<dbReference type="GO" id="GO:0060003">
    <property type="term" value="P:copper ion export"/>
    <property type="evidence" value="ECO:0007669"/>
    <property type="project" value="UniProtKB-ARBA"/>
</dbReference>
<keyword evidence="8 15" id="KW-0547">Nucleotide-binding</keyword>
<organism evidence="18 19">
    <name type="scientific">Ectothiorhodospira haloalkaliphila</name>
    <dbReference type="NCBI Taxonomy" id="421628"/>
    <lineage>
        <taxon>Bacteria</taxon>
        <taxon>Pseudomonadati</taxon>
        <taxon>Pseudomonadota</taxon>
        <taxon>Gammaproteobacteria</taxon>
        <taxon>Chromatiales</taxon>
        <taxon>Ectothiorhodospiraceae</taxon>
        <taxon>Ectothiorhodospira</taxon>
    </lineage>
</organism>
<dbReference type="InterPro" id="IPR027256">
    <property type="entry name" value="P-typ_ATPase_IB"/>
</dbReference>
<evidence type="ECO:0000256" key="7">
    <source>
        <dbReference type="ARBA" id="ARBA00022723"/>
    </source>
</evidence>
<gene>
    <name evidence="18" type="ORF">M911_15475</name>
</gene>
<dbReference type="Gene3D" id="3.30.70.100">
    <property type="match status" value="1"/>
</dbReference>
<dbReference type="Gene3D" id="2.70.150.10">
    <property type="entry name" value="Calcium-transporting ATPase, cytoplasmic transduction domain A"/>
    <property type="match status" value="1"/>
</dbReference>
<feature type="transmembrane region" description="Helical" evidence="15">
    <location>
        <begin position="458"/>
        <end position="482"/>
    </location>
</feature>
<feature type="region of interest" description="Disordered" evidence="16">
    <location>
        <begin position="583"/>
        <end position="619"/>
    </location>
</feature>
<dbReference type="SUPFAM" id="SSF56784">
    <property type="entry name" value="HAD-like"/>
    <property type="match status" value="1"/>
</dbReference>
<dbReference type="PANTHER" id="PTHR43520:SF5">
    <property type="entry name" value="CATION-TRANSPORTING P-TYPE ATPASE-RELATED"/>
    <property type="match status" value="1"/>
</dbReference>
<keyword evidence="7 15" id="KW-0479">Metal-binding</keyword>
<dbReference type="HOGENOM" id="CLU_001771_0_3_6"/>
<evidence type="ECO:0000259" key="17">
    <source>
        <dbReference type="PROSITE" id="PS50846"/>
    </source>
</evidence>
<comment type="subcellular location">
    <subcellularLocation>
        <location evidence="1">Cell membrane</location>
        <topology evidence="1">Multi-pass membrane protein</topology>
    </subcellularLocation>
</comment>
<dbReference type="PROSITE" id="PS00154">
    <property type="entry name" value="ATPASE_E1_E2"/>
    <property type="match status" value="1"/>
</dbReference>
<dbReference type="Pfam" id="PF00702">
    <property type="entry name" value="Hydrolase"/>
    <property type="match status" value="1"/>
</dbReference>
<dbReference type="PROSITE" id="PS01229">
    <property type="entry name" value="COF_2"/>
    <property type="match status" value="1"/>
</dbReference>
<dbReference type="Pfam" id="PF00122">
    <property type="entry name" value="E1-E2_ATPase"/>
    <property type="match status" value="1"/>
</dbReference>
<dbReference type="Pfam" id="PF00403">
    <property type="entry name" value="HMA"/>
    <property type="match status" value="1"/>
</dbReference>
<dbReference type="RefSeq" id="WP_025282859.1">
    <property type="nucleotide sequence ID" value="NZ_CP007268.1"/>
</dbReference>
<dbReference type="InterPro" id="IPR023214">
    <property type="entry name" value="HAD_sf"/>
</dbReference>
<dbReference type="PANTHER" id="PTHR43520">
    <property type="entry name" value="ATP7, ISOFORM B"/>
    <property type="match status" value="1"/>
</dbReference>
<evidence type="ECO:0000256" key="2">
    <source>
        <dbReference type="ARBA" id="ARBA00006024"/>
    </source>
</evidence>
<feature type="transmembrane region" description="Helical" evidence="15">
    <location>
        <begin position="277"/>
        <end position="296"/>
    </location>
</feature>
<protein>
    <submittedName>
        <fullName evidence="18">Cation transporter</fullName>
    </submittedName>
</protein>
<name>W8KXN9_9GAMM</name>
<dbReference type="SUPFAM" id="SSF81660">
    <property type="entry name" value="Metal cation-transporting ATPase, ATP-binding domain N"/>
    <property type="match status" value="1"/>
</dbReference>
<dbReference type="PROSITE" id="PS50846">
    <property type="entry name" value="HMA_2"/>
    <property type="match status" value="1"/>
</dbReference>
<dbReference type="CDD" id="cd00371">
    <property type="entry name" value="HMA"/>
    <property type="match status" value="1"/>
</dbReference>
<dbReference type="InterPro" id="IPR036163">
    <property type="entry name" value="HMA_dom_sf"/>
</dbReference>
<evidence type="ECO:0000256" key="6">
    <source>
        <dbReference type="ARBA" id="ARBA00022692"/>
    </source>
</evidence>
<evidence type="ECO:0000256" key="12">
    <source>
        <dbReference type="ARBA" id="ARBA00022989"/>
    </source>
</evidence>
<dbReference type="InterPro" id="IPR001757">
    <property type="entry name" value="P_typ_ATPase"/>
</dbReference>
<evidence type="ECO:0000256" key="4">
    <source>
        <dbReference type="ARBA" id="ARBA00022475"/>
    </source>
</evidence>
<keyword evidence="3" id="KW-0813">Transport</keyword>
<keyword evidence="13" id="KW-0406">Ion transport</keyword>
<keyword evidence="4 15" id="KW-1003">Cell membrane</keyword>
<dbReference type="SUPFAM" id="SSF81653">
    <property type="entry name" value="Calcium ATPase, transduction domain A"/>
    <property type="match status" value="1"/>
</dbReference>
<dbReference type="GO" id="GO:0005507">
    <property type="term" value="F:copper ion binding"/>
    <property type="evidence" value="ECO:0007669"/>
    <property type="project" value="TreeGrafter"/>
</dbReference>
<dbReference type="PRINTS" id="PR00943">
    <property type="entry name" value="CUATPASE"/>
</dbReference>
<dbReference type="Proteomes" id="UP000019442">
    <property type="component" value="Chromosome"/>
</dbReference>
<evidence type="ECO:0000256" key="14">
    <source>
        <dbReference type="ARBA" id="ARBA00023136"/>
    </source>
</evidence>
<accession>W8KXN9</accession>
<evidence type="ECO:0000256" key="9">
    <source>
        <dbReference type="ARBA" id="ARBA00022840"/>
    </source>
</evidence>
<dbReference type="InterPro" id="IPR023299">
    <property type="entry name" value="ATPase_P-typ_cyto_dom_N"/>
</dbReference>
<proteinExistence type="inferred from homology"/>
<feature type="transmembrane region" description="Helical" evidence="15">
    <location>
        <begin position="813"/>
        <end position="829"/>
    </location>
</feature>
<reference evidence="18 19" key="1">
    <citation type="journal article" date="2014" name="J Genomics">
        <title>Draft Genome Sequence of the Extremely Halophilic Phototrophic Purple Sulfur Bacterium Halorhodospira halochloris.</title>
        <authorList>
            <person name="Singh K.S."/>
            <person name="Kirksey J."/>
            <person name="Hoff W.D."/>
            <person name="Deole R."/>
        </authorList>
    </citation>
    <scope>NUCLEOTIDE SEQUENCE [LARGE SCALE GENOMIC DNA]</scope>
    <source>
        <strain evidence="18 19">A</strain>
    </source>
</reference>
<dbReference type="InterPro" id="IPR018303">
    <property type="entry name" value="ATPase_P-typ_P_site"/>
</dbReference>
<feature type="transmembrane region" description="Helical" evidence="15">
    <location>
        <begin position="432"/>
        <end position="452"/>
    </location>
</feature>
<dbReference type="InterPro" id="IPR059000">
    <property type="entry name" value="ATPase_P-type_domA"/>
</dbReference>
<keyword evidence="11" id="KW-1278">Translocase</keyword>
<evidence type="ECO:0000256" key="15">
    <source>
        <dbReference type="RuleBase" id="RU362081"/>
    </source>
</evidence>
<dbReference type="InterPro" id="IPR008250">
    <property type="entry name" value="ATPase_P-typ_transduc_dom_A_sf"/>
</dbReference>
<reference evidence="19" key="2">
    <citation type="submission" date="2014-02" db="EMBL/GenBank/DDBJ databases">
        <title>Draft Genome Sequence of extremely halophilic bacteria Halorhodospira halochloris.</title>
        <authorList>
            <person name="Singh K.S."/>
        </authorList>
    </citation>
    <scope>NUCLEOTIDE SEQUENCE [LARGE SCALE GENOMIC DNA]</scope>
    <source>
        <strain evidence="19">A</strain>
    </source>
</reference>
<dbReference type="NCBIfam" id="TIGR01494">
    <property type="entry name" value="ATPase_P-type"/>
    <property type="match status" value="2"/>
</dbReference>
<dbReference type="GO" id="GO:0005524">
    <property type="term" value="F:ATP binding"/>
    <property type="evidence" value="ECO:0007669"/>
    <property type="project" value="UniProtKB-UniRule"/>
</dbReference>
<keyword evidence="9 15" id="KW-0067">ATP-binding</keyword>
<sequence>MTREPCYHCGLPVPEGSPEGSKLRRVVLGEERVFCCPGCLAVAGAIVDAGLEDYYRHRTETPDGPPDPLAPLAGLDLYDTEQVQRSFVHVAEGDVREASLMLEGITCAACVWLSERHVKALPGVLDFSVNYSTHRARARWDASRVQLSRILQAVHEIGYRAHPFDPGRQEASFKRERDRALRRLAVAGLGMMQVMMIAVALWLGHGVAGQEDMMHFLRWVALFIATPVVVYAGASFFTSAWRDVRQRRLGMDVPVALAIGSTYLASVWATVTGSHEHVYFESVTMFVFFLLTGRYLEMAARQRAGQATEALGRLLPAVATRLIDTGEEQVSVTELLPGDRVRIRPGEPVPADGVVESGRSSVDESLLTGESLPRARARGDGLTGGTVNVESPLVMRVEQVGADTVLSAIQRLLDRAQTQKPRLAVMAERGTGWFVGAVLVLTVLVGLVWWLWIDPARAFWVMVAMLVVSCPCALALATPAAITAATGALTGRGLLTARGEALEGLAGVTDVVFDKTGTLTEGRLSLRGVEVLGALDRGACLRMAAALEVGSGHPVARALLQAAEDEATAGACEASTFAAEGRSHGGGVLAPEAGADGDGMWERPSAAKGEAPDDDGPRTFPGLGVEGWVHGRRVRLGSPRFVAQLIGGEAGDRLIEMARRHADQGTVIALGDEAGPLALFTLEDRLRPDALPTVEALRERGLNLHVFSGDDPATVKRLAEGLGIEDARGGLTPADKLAALEALEAQGARVAMVGDGVNDAPVLSRATVSVAMAGGTQLAQASADMILYRDQLSVLPAGLDKARETARVIRQNIGWAIGYNSIALPVAAVGLITPWIAALGMSLSSLLVVVNALRLRDQGLTGGSEGA</sequence>
<keyword evidence="5" id="KW-0597">Phosphoprotein</keyword>
<dbReference type="GO" id="GO:0005886">
    <property type="term" value="C:plasma membrane"/>
    <property type="evidence" value="ECO:0007669"/>
    <property type="project" value="UniProtKB-SubCell"/>
</dbReference>
<dbReference type="GO" id="GO:0016887">
    <property type="term" value="F:ATP hydrolysis activity"/>
    <property type="evidence" value="ECO:0007669"/>
    <property type="project" value="InterPro"/>
</dbReference>
<dbReference type="NCBIfam" id="TIGR01525">
    <property type="entry name" value="ATPase-IB_hvy"/>
    <property type="match status" value="1"/>
</dbReference>
<comment type="similarity">
    <text evidence="2 15">Belongs to the cation transport ATPase (P-type) (TC 3.A.3) family. Type IB subfamily.</text>
</comment>
<evidence type="ECO:0000256" key="8">
    <source>
        <dbReference type="ARBA" id="ARBA00022741"/>
    </source>
</evidence>
<evidence type="ECO:0000313" key="18">
    <source>
        <dbReference type="EMBL" id="AHK80316.1"/>
    </source>
</evidence>
<dbReference type="AlphaFoldDB" id="W8KXN9"/>
<evidence type="ECO:0000313" key="19">
    <source>
        <dbReference type="Proteomes" id="UP000019442"/>
    </source>
</evidence>
<evidence type="ECO:0000256" key="11">
    <source>
        <dbReference type="ARBA" id="ARBA00022967"/>
    </source>
</evidence>
<feature type="transmembrane region" description="Helical" evidence="15">
    <location>
        <begin position="216"/>
        <end position="237"/>
    </location>
</feature>
<dbReference type="Gene3D" id="3.40.1110.10">
    <property type="entry name" value="Calcium-transporting ATPase, cytoplasmic domain N"/>
    <property type="match status" value="2"/>
</dbReference>
<feature type="transmembrane region" description="Helical" evidence="15">
    <location>
        <begin position="249"/>
        <end position="271"/>
    </location>
</feature>
<keyword evidence="12 15" id="KW-1133">Transmembrane helix</keyword>
<dbReference type="PATRIC" id="fig|1354791.3.peg.432"/>
<evidence type="ECO:0000256" key="3">
    <source>
        <dbReference type="ARBA" id="ARBA00022448"/>
    </source>
</evidence>
<evidence type="ECO:0000256" key="13">
    <source>
        <dbReference type="ARBA" id="ARBA00023065"/>
    </source>
</evidence>
<dbReference type="SUPFAM" id="SSF81665">
    <property type="entry name" value="Calcium ATPase, transmembrane domain M"/>
    <property type="match status" value="1"/>
</dbReference>
<feature type="transmembrane region" description="Helical" evidence="15">
    <location>
        <begin position="184"/>
        <end position="204"/>
    </location>
</feature>
<dbReference type="OrthoDB" id="9814270at2"/>
<evidence type="ECO:0000256" key="1">
    <source>
        <dbReference type="ARBA" id="ARBA00004651"/>
    </source>
</evidence>
<dbReference type="EMBL" id="CP007268">
    <property type="protein sequence ID" value="AHK80316.1"/>
    <property type="molecule type" value="Genomic_DNA"/>
</dbReference>
<dbReference type="Pfam" id="PF12156">
    <property type="entry name" value="ATPase-cat_bd"/>
    <property type="match status" value="1"/>
</dbReference>
<evidence type="ECO:0000256" key="10">
    <source>
        <dbReference type="ARBA" id="ARBA00022842"/>
    </source>
</evidence>
<dbReference type="SUPFAM" id="SSF55008">
    <property type="entry name" value="HMA, heavy metal-associated domain"/>
    <property type="match status" value="1"/>
</dbReference>
<dbReference type="PRINTS" id="PR00119">
    <property type="entry name" value="CATATPASE"/>
</dbReference>
<feature type="domain" description="HMA" evidence="17">
    <location>
        <begin position="96"/>
        <end position="162"/>
    </location>
</feature>
<dbReference type="KEGG" id="hhc:M911_15475"/>
<dbReference type="GO" id="GO:0043682">
    <property type="term" value="F:P-type divalent copper transporter activity"/>
    <property type="evidence" value="ECO:0007669"/>
    <property type="project" value="TreeGrafter"/>
</dbReference>